<dbReference type="GO" id="GO:0008080">
    <property type="term" value="F:N-acetyltransferase activity"/>
    <property type="evidence" value="ECO:0007669"/>
    <property type="project" value="InterPro"/>
</dbReference>
<dbReference type="GO" id="GO:0005737">
    <property type="term" value="C:cytoplasm"/>
    <property type="evidence" value="ECO:0007669"/>
    <property type="project" value="TreeGrafter"/>
</dbReference>
<reference evidence="2" key="1">
    <citation type="submission" date="2022-11" db="UniProtKB">
        <authorList>
            <consortium name="EnsemblMetazoa"/>
        </authorList>
    </citation>
    <scope>IDENTIFICATION</scope>
</reference>
<dbReference type="SUPFAM" id="SSF55729">
    <property type="entry name" value="Acyl-CoA N-acyltransferases (Nat)"/>
    <property type="match status" value="1"/>
</dbReference>
<evidence type="ECO:0000313" key="3">
    <source>
        <dbReference type="Proteomes" id="UP000887568"/>
    </source>
</evidence>
<protein>
    <recommendedName>
        <fullName evidence="1">N-acetyltransferase domain-containing protein</fullName>
    </recommendedName>
</protein>
<dbReference type="InterPro" id="IPR039840">
    <property type="entry name" value="NAA80"/>
</dbReference>
<name>A0A914ANQ7_PATMI</name>
<dbReference type="InterPro" id="IPR000182">
    <property type="entry name" value="GNAT_dom"/>
</dbReference>
<accession>A0A914ANQ7</accession>
<organism evidence="2 3">
    <name type="scientific">Patiria miniata</name>
    <name type="common">Bat star</name>
    <name type="synonym">Asterina miniata</name>
    <dbReference type="NCBI Taxonomy" id="46514"/>
    <lineage>
        <taxon>Eukaryota</taxon>
        <taxon>Metazoa</taxon>
        <taxon>Echinodermata</taxon>
        <taxon>Eleutherozoa</taxon>
        <taxon>Asterozoa</taxon>
        <taxon>Asteroidea</taxon>
        <taxon>Valvatacea</taxon>
        <taxon>Valvatida</taxon>
        <taxon>Asterinidae</taxon>
        <taxon>Patiria</taxon>
    </lineage>
</organism>
<dbReference type="InterPro" id="IPR016181">
    <property type="entry name" value="Acyl_CoA_acyltransferase"/>
</dbReference>
<dbReference type="Pfam" id="PF00583">
    <property type="entry name" value="Acetyltransf_1"/>
    <property type="match status" value="1"/>
</dbReference>
<keyword evidence="3" id="KW-1185">Reference proteome</keyword>
<dbReference type="EnsemblMetazoa" id="XM_038209454.1">
    <property type="protein sequence ID" value="XP_038065382.1"/>
    <property type="gene ID" value="LOC119735657"/>
</dbReference>
<dbReference type="PANTHER" id="PTHR13538">
    <property type="entry name" value="N-ACETYLTRANSFERASE 6"/>
    <property type="match status" value="1"/>
</dbReference>
<dbReference type="CDD" id="cd04301">
    <property type="entry name" value="NAT_SF"/>
    <property type="match status" value="1"/>
</dbReference>
<dbReference type="PANTHER" id="PTHR13538:SF4">
    <property type="entry name" value="N-ALPHA-ACETYLTRANSFERASE 80"/>
    <property type="match status" value="1"/>
</dbReference>
<evidence type="ECO:0000313" key="2">
    <source>
        <dbReference type="EnsemblMetazoa" id="XP_038065382.1"/>
    </source>
</evidence>
<dbReference type="RefSeq" id="XP_038065382.1">
    <property type="nucleotide sequence ID" value="XM_038209454.1"/>
</dbReference>
<proteinExistence type="predicted"/>
<dbReference type="GO" id="GO:1905502">
    <property type="term" value="F:acetyl-CoA binding"/>
    <property type="evidence" value="ECO:0007669"/>
    <property type="project" value="TreeGrafter"/>
</dbReference>
<sequence length="204" mass="22740">MACSYSLRPLRSIPDLIPACIKILKDEWPQCKAELLPKLVKQELTTAPCSYGLVEHPDDARDKASLVGHFRFIPVINRERALYAEGLCVDRAQRGRGLGDKAIALREELLAEMAYAELHLCTSPHRKDYYLSRSFSICDEAPHTLGANLLHTSRALGTAPYFVSWHGNVLYPGWESEYEGGAIATQKEVADGYIGVYFVKKLSG</sequence>
<dbReference type="PROSITE" id="PS51186">
    <property type="entry name" value="GNAT"/>
    <property type="match status" value="1"/>
</dbReference>
<evidence type="ECO:0000259" key="1">
    <source>
        <dbReference type="PROSITE" id="PS51186"/>
    </source>
</evidence>
<dbReference type="GeneID" id="119735657"/>
<dbReference type="AlphaFoldDB" id="A0A914ANQ7"/>
<feature type="domain" description="N-acetyltransferase" evidence="1">
    <location>
        <begin position="5"/>
        <end position="177"/>
    </location>
</feature>
<dbReference type="Proteomes" id="UP000887568">
    <property type="component" value="Unplaced"/>
</dbReference>
<dbReference type="Gene3D" id="3.40.630.30">
    <property type="match status" value="1"/>
</dbReference>